<dbReference type="PANTHER" id="PTHR30293:SF2">
    <property type="entry name" value="TRANSCRIPTIONAL ACTIVATOR PROTEIN NHAR"/>
    <property type="match status" value="1"/>
</dbReference>
<dbReference type="Proteomes" id="UP000563426">
    <property type="component" value="Unassembled WGS sequence"/>
</dbReference>
<dbReference type="Pfam" id="PF03466">
    <property type="entry name" value="LysR_substrate"/>
    <property type="match status" value="1"/>
</dbReference>
<dbReference type="OrthoDB" id="464481at2"/>
<dbReference type="GO" id="GO:2000142">
    <property type="term" value="P:regulation of DNA-templated transcription initiation"/>
    <property type="evidence" value="ECO:0007669"/>
    <property type="project" value="TreeGrafter"/>
</dbReference>
<reference evidence="7 8" key="1">
    <citation type="submission" date="2020-05" db="EMBL/GenBank/DDBJ databases">
        <authorList>
            <person name="Whitworth D."/>
        </authorList>
    </citation>
    <scope>NUCLEOTIDE SEQUENCE [LARGE SCALE GENOMIC DNA]</scope>
    <source>
        <strain evidence="7 8">AB043B</strain>
    </source>
</reference>
<gene>
    <name evidence="7" type="primary">nhaR</name>
    <name evidence="7" type="ORF">HMI49_31685</name>
</gene>
<dbReference type="NCBIfam" id="NF008284">
    <property type="entry name" value="PRK11062.1"/>
    <property type="match status" value="1"/>
</dbReference>
<protein>
    <submittedName>
        <fullName evidence="7">Transcriptional activator NhaR</fullName>
    </submittedName>
</protein>
<comment type="caution">
    <text evidence="7">The sequence shown here is derived from an EMBL/GenBank/DDBJ whole genome shotgun (WGS) entry which is preliminary data.</text>
</comment>
<evidence type="ECO:0000256" key="4">
    <source>
        <dbReference type="ARBA" id="ARBA00023159"/>
    </source>
</evidence>
<evidence type="ECO:0000256" key="1">
    <source>
        <dbReference type="ARBA" id="ARBA00009437"/>
    </source>
</evidence>
<keyword evidence="4" id="KW-0010">Activator</keyword>
<organism evidence="7 8">
    <name type="scientific">Corallococcus exercitus</name>
    <dbReference type="NCBI Taxonomy" id="2316736"/>
    <lineage>
        <taxon>Bacteria</taxon>
        <taxon>Pseudomonadati</taxon>
        <taxon>Myxococcota</taxon>
        <taxon>Myxococcia</taxon>
        <taxon>Myxococcales</taxon>
        <taxon>Cystobacterineae</taxon>
        <taxon>Myxococcaceae</taxon>
        <taxon>Corallococcus</taxon>
    </lineage>
</organism>
<dbReference type="GO" id="GO:0003700">
    <property type="term" value="F:DNA-binding transcription factor activity"/>
    <property type="evidence" value="ECO:0007669"/>
    <property type="project" value="InterPro"/>
</dbReference>
<evidence type="ECO:0000313" key="7">
    <source>
        <dbReference type="EMBL" id="NOK37771.1"/>
    </source>
</evidence>
<dbReference type="InterPro" id="IPR005119">
    <property type="entry name" value="LysR_subst-bd"/>
</dbReference>
<keyword evidence="3" id="KW-0238">DNA-binding</keyword>
<dbReference type="GO" id="GO:0003677">
    <property type="term" value="F:DNA binding"/>
    <property type="evidence" value="ECO:0007669"/>
    <property type="project" value="UniProtKB-KW"/>
</dbReference>
<dbReference type="RefSeq" id="WP_120524331.1">
    <property type="nucleotide sequence ID" value="NZ_JABFJV010000253.1"/>
</dbReference>
<dbReference type="EMBL" id="JABFJV010000253">
    <property type="protein sequence ID" value="NOK37771.1"/>
    <property type="molecule type" value="Genomic_DNA"/>
</dbReference>
<dbReference type="InterPro" id="IPR036388">
    <property type="entry name" value="WH-like_DNA-bd_sf"/>
</dbReference>
<dbReference type="AlphaFoldDB" id="A0A3A8IF61"/>
<accession>A0A3A8IF61</accession>
<dbReference type="SUPFAM" id="SSF53850">
    <property type="entry name" value="Periplasmic binding protein-like II"/>
    <property type="match status" value="1"/>
</dbReference>
<dbReference type="FunFam" id="1.10.10.10:FF:000001">
    <property type="entry name" value="LysR family transcriptional regulator"/>
    <property type="match status" value="1"/>
</dbReference>
<sequence>MAWLNYHHLLYFWTVARAGSIAKASEELRLAQPTISAQIKLLEESLGHQLFERKGRKLVLSDVGRTVMRYADEIFRLGNELKNVVSGLPTGQQLRLNVGVLDVIPKLVAEQLLKPALEAGPSLRIICRESPLPQLLAQLALHELDVVLADAPGSEPVSVRSFNHLLGKCGVTFFAAQPLAHLRKDFPRSLDGAPMLLPSEESSVRRSLDLWFERLGIRPLIAGDFDDSALLQAFGQKGHGIFAMPSIIDAEVQRQFNVTAIGHTDEIEQCFYAITVERRLRHPAVVAIAEAARSHIFGG</sequence>
<name>A0A3A8IF61_9BACT</name>
<dbReference type="Gene3D" id="1.10.10.10">
    <property type="entry name" value="Winged helix-like DNA-binding domain superfamily/Winged helix DNA-binding domain"/>
    <property type="match status" value="1"/>
</dbReference>
<dbReference type="PANTHER" id="PTHR30293">
    <property type="entry name" value="TRANSCRIPTIONAL REGULATORY PROTEIN NAC-RELATED"/>
    <property type="match status" value="1"/>
</dbReference>
<keyword evidence="2" id="KW-0805">Transcription regulation</keyword>
<dbReference type="SUPFAM" id="SSF46785">
    <property type="entry name" value="Winged helix' DNA-binding domain"/>
    <property type="match status" value="1"/>
</dbReference>
<feature type="domain" description="HTH lysR-type" evidence="6">
    <location>
        <begin position="4"/>
        <end position="61"/>
    </location>
</feature>
<dbReference type="InterPro" id="IPR000847">
    <property type="entry name" value="LysR_HTH_N"/>
</dbReference>
<evidence type="ECO:0000256" key="2">
    <source>
        <dbReference type="ARBA" id="ARBA00023015"/>
    </source>
</evidence>
<evidence type="ECO:0000313" key="8">
    <source>
        <dbReference type="Proteomes" id="UP000563426"/>
    </source>
</evidence>
<dbReference type="PROSITE" id="PS50931">
    <property type="entry name" value="HTH_LYSR"/>
    <property type="match status" value="1"/>
</dbReference>
<evidence type="ECO:0000256" key="5">
    <source>
        <dbReference type="ARBA" id="ARBA00023163"/>
    </source>
</evidence>
<comment type="similarity">
    <text evidence="1">Belongs to the LysR transcriptional regulatory family.</text>
</comment>
<dbReference type="PRINTS" id="PR00039">
    <property type="entry name" value="HTHLYSR"/>
</dbReference>
<keyword evidence="8" id="KW-1185">Reference proteome</keyword>
<evidence type="ECO:0000259" key="6">
    <source>
        <dbReference type="PROSITE" id="PS50931"/>
    </source>
</evidence>
<dbReference type="Pfam" id="PF00126">
    <property type="entry name" value="HTH_1"/>
    <property type="match status" value="1"/>
</dbReference>
<keyword evidence="5" id="KW-0804">Transcription</keyword>
<dbReference type="InterPro" id="IPR036390">
    <property type="entry name" value="WH_DNA-bd_sf"/>
</dbReference>
<proteinExistence type="inferred from homology"/>
<evidence type="ECO:0000256" key="3">
    <source>
        <dbReference type="ARBA" id="ARBA00023125"/>
    </source>
</evidence>
<dbReference type="Gene3D" id="3.40.190.290">
    <property type="match status" value="1"/>
</dbReference>